<evidence type="ECO:0000313" key="3">
    <source>
        <dbReference type="Proteomes" id="UP000199026"/>
    </source>
</evidence>
<dbReference type="EMBL" id="FNPR01000001">
    <property type="protein sequence ID" value="SDY24676.1"/>
    <property type="molecule type" value="Genomic_DNA"/>
</dbReference>
<dbReference type="NCBIfam" id="TIGR03142">
    <property type="entry name" value="cytochro_ccmI"/>
    <property type="match status" value="1"/>
</dbReference>
<dbReference type="InterPro" id="IPR017560">
    <property type="entry name" value="Cyt_c_biogenesis_CcmI"/>
</dbReference>
<gene>
    <name evidence="2" type="ORF">SAMN05444486_101960</name>
</gene>
<dbReference type="STRING" id="576131.SAMN05444486_101960"/>
<keyword evidence="1" id="KW-0201">Cytochrome c-type biogenesis</keyword>
<accession>A0A1H3IAB6</accession>
<proteinExistence type="predicted"/>
<protein>
    <submittedName>
        <fullName evidence="2">Cytochrome c-type biogenesis protein CcmH</fullName>
    </submittedName>
</protein>
<dbReference type="Gene3D" id="1.25.40.10">
    <property type="entry name" value="Tetratricopeptide repeat domain"/>
    <property type="match status" value="1"/>
</dbReference>
<dbReference type="OrthoDB" id="9815847at2"/>
<evidence type="ECO:0000256" key="1">
    <source>
        <dbReference type="ARBA" id="ARBA00022748"/>
    </source>
</evidence>
<evidence type="ECO:0000313" key="2">
    <source>
        <dbReference type="EMBL" id="SDY24676.1"/>
    </source>
</evidence>
<organism evidence="2 3">
    <name type="scientific">Lentibacter algarum</name>
    <dbReference type="NCBI Taxonomy" id="576131"/>
    <lineage>
        <taxon>Bacteria</taxon>
        <taxon>Pseudomonadati</taxon>
        <taxon>Pseudomonadota</taxon>
        <taxon>Alphaproteobacteria</taxon>
        <taxon>Rhodobacterales</taxon>
        <taxon>Roseobacteraceae</taxon>
        <taxon>Lentibacter</taxon>
    </lineage>
</organism>
<dbReference type="RefSeq" id="WP_089888258.1">
    <property type="nucleotide sequence ID" value="NZ_CALJFH010000011.1"/>
</dbReference>
<dbReference type="InterPro" id="IPR011990">
    <property type="entry name" value="TPR-like_helical_dom_sf"/>
</dbReference>
<keyword evidence="3" id="KW-1185">Reference proteome</keyword>
<dbReference type="Proteomes" id="UP000199026">
    <property type="component" value="Unassembled WGS sequence"/>
</dbReference>
<dbReference type="GO" id="GO:0017004">
    <property type="term" value="P:cytochrome complex assembly"/>
    <property type="evidence" value="ECO:0007669"/>
    <property type="project" value="UniProtKB-KW"/>
</dbReference>
<dbReference type="AlphaFoldDB" id="A0A1H3IAB6"/>
<dbReference type="SUPFAM" id="SSF48452">
    <property type="entry name" value="TPR-like"/>
    <property type="match status" value="1"/>
</dbReference>
<dbReference type="GeneID" id="78123745"/>
<name>A0A1H3IAB6_9RHOB</name>
<sequence length="411" mass="45071">MLFWIISAALALLIAALFALALLTRRAEAEHPAAYDLRIYRDQLKEVERDLARGVINEADAERIRTEVGRRVLAADAQLAIADVSSQQPRALTIVIAATIALILTGGGVAIYTQLGTPGLGDLPHKARLQASQDLYSSRSSHEAFLARLPVRNAPQQEAGYLELVERLREAVASRPDELQGQQFLAQSEARLGNYAAARAAQSAVIRLKGEAVGASDFVTMAQMYITEADGYVSPEAEAALRRALRADRTDPVARYFLGQMWLQNDRPDRAFGLWSQLLNEGPEEAPWIAPIRQSIDDIAWLAGVEYTQPAPSEMATDMPGPTVQDIENAGEMTPEERQEMVQSMVQRLNDRLATEGGTPEEWARLISAYGSLGDEGRARAIWLEAQQRFADTPDALETVRRGAARAGVDQ</sequence>
<reference evidence="2 3" key="1">
    <citation type="submission" date="2016-10" db="EMBL/GenBank/DDBJ databases">
        <authorList>
            <person name="de Groot N.N."/>
        </authorList>
    </citation>
    <scope>NUCLEOTIDE SEQUENCE [LARGE SCALE GENOMIC DNA]</scope>
    <source>
        <strain evidence="2 3">DSM 24677</strain>
    </source>
</reference>